<dbReference type="NCBIfam" id="TIGR03980">
    <property type="entry name" value="prismane_assoc"/>
    <property type="match status" value="1"/>
</dbReference>
<proteinExistence type="predicted"/>
<dbReference type="Gene3D" id="1.10.3910.10">
    <property type="entry name" value="SP0561-like"/>
    <property type="match status" value="1"/>
</dbReference>
<sequence>MAKITADTLIVDCLKYNPDSAQILMSYGMHCLGCAMAHGETIGEAVNVHGNDLDELLEKLNEGIDQD</sequence>
<dbReference type="InterPro" id="IPR023883">
    <property type="entry name" value="CHP03980_redox-disulphide"/>
</dbReference>
<dbReference type="Proteomes" id="UP000824204">
    <property type="component" value="Unassembled WGS sequence"/>
</dbReference>
<dbReference type="Pfam" id="PF08984">
    <property type="entry name" value="DUF1858"/>
    <property type="match status" value="1"/>
</dbReference>
<evidence type="ECO:0000313" key="2">
    <source>
        <dbReference type="EMBL" id="HIX08293.1"/>
    </source>
</evidence>
<evidence type="ECO:0000259" key="1">
    <source>
        <dbReference type="Pfam" id="PF08984"/>
    </source>
</evidence>
<accession>A0A9D1V955</accession>
<gene>
    <name evidence="2" type="ORF">H9741_07480</name>
</gene>
<reference evidence="2" key="2">
    <citation type="submission" date="2021-04" db="EMBL/GenBank/DDBJ databases">
        <authorList>
            <person name="Gilroy R."/>
        </authorList>
    </citation>
    <scope>NUCLEOTIDE SEQUENCE</scope>
    <source>
        <strain evidence="2">811</strain>
    </source>
</reference>
<name>A0A9D1V955_9FIRM</name>
<protein>
    <submittedName>
        <fullName evidence="2">DUF1858 domain-containing protein</fullName>
    </submittedName>
</protein>
<dbReference type="InterPro" id="IPR015077">
    <property type="entry name" value="DUF1858"/>
</dbReference>
<dbReference type="InterPro" id="IPR038062">
    <property type="entry name" value="ScdA-like_N_sf"/>
</dbReference>
<dbReference type="EMBL" id="DXFX01000098">
    <property type="protein sequence ID" value="HIX08293.1"/>
    <property type="molecule type" value="Genomic_DNA"/>
</dbReference>
<organism evidence="2 3">
    <name type="scientific">Candidatus Borkfalkia faecipullorum</name>
    <dbReference type="NCBI Taxonomy" id="2838510"/>
    <lineage>
        <taxon>Bacteria</taxon>
        <taxon>Bacillati</taxon>
        <taxon>Bacillota</taxon>
        <taxon>Clostridia</taxon>
        <taxon>Christensenellales</taxon>
        <taxon>Christensenellaceae</taxon>
        <taxon>Candidatus Borkfalkia</taxon>
    </lineage>
</organism>
<evidence type="ECO:0000313" key="3">
    <source>
        <dbReference type="Proteomes" id="UP000824204"/>
    </source>
</evidence>
<dbReference type="PANTHER" id="PTHR39341">
    <property type="entry name" value="BSL7085 PROTEIN"/>
    <property type="match status" value="1"/>
</dbReference>
<dbReference type="AlphaFoldDB" id="A0A9D1V955"/>
<comment type="caution">
    <text evidence="2">The sequence shown here is derived from an EMBL/GenBank/DDBJ whole genome shotgun (WGS) entry which is preliminary data.</text>
</comment>
<dbReference type="SUPFAM" id="SSF140683">
    <property type="entry name" value="SP0561-like"/>
    <property type="match status" value="1"/>
</dbReference>
<dbReference type="PANTHER" id="PTHR39341:SF1">
    <property type="entry name" value="DUF1858 DOMAIN-CONTAINING PROTEIN"/>
    <property type="match status" value="1"/>
</dbReference>
<feature type="domain" description="DUF1858" evidence="1">
    <location>
        <begin position="4"/>
        <end position="57"/>
    </location>
</feature>
<reference evidence="2" key="1">
    <citation type="journal article" date="2021" name="PeerJ">
        <title>Extensive microbial diversity within the chicken gut microbiome revealed by metagenomics and culture.</title>
        <authorList>
            <person name="Gilroy R."/>
            <person name="Ravi A."/>
            <person name="Getino M."/>
            <person name="Pursley I."/>
            <person name="Horton D.L."/>
            <person name="Alikhan N.F."/>
            <person name="Baker D."/>
            <person name="Gharbi K."/>
            <person name="Hall N."/>
            <person name="Watson M."/>
            <person name="Adriaenssens E.M."/>
            <person name="Foster-Nyarko E."/>
            <person name="Jarju S."/>
            <person name="Secka A."/>
            <person name="Antonio M."/>
            <person name="Oren A."/>
            <person name="Chaudhuri R.R."/>
            <person name="La Ragione R."/>
            <person name="Hildebrand F."/>
            <person name="Pallen M.J."/>
        </authorList>
    </citation>
    <scope>NUCLEOTIDE SEQUENCE</scope>
    <source>
        <strain evidence="2">811</strain>
    </source>
</reference>